<accession>A0A2U3KCG5</accession>
<dbReference type="Proteomes" id="UP000238916">
    <property type="component" value="Unassembled WGS sequence"/>
</dbReference>
<sequence>MSILTNLEVFFLLPTNRTHKEYQDFVKYQIQLHYASGILKLTHNDWLLIEKLWNTDLSNTAKFLQKQYGRRGPKPIDPDCMLRSYLLMLLTRQGYSITYWVDELRRAPIFAILSGFEPGHTPGIGTFYDFFSRLWNSDSPNIKKQEKRRKRKPPKGKKKGEKALTTSPGKVARLVKRLLKYTSSNSTKQPFDGLYNFFQSEFLTVSANLGLLGLMDSLTVAGDGTPVVTSSLLRSKSMCNCRAQGLENCQHKRVFSQPDCDSGWDSSRERFFNGYHLYMLTASDSPYDLPLYPRFQPASRHDSLSLIVSAIEFSQRFHLGTVNRVLLDAAHDAIAIYQLFDHHNVEPIIDLNCHNATNTPLAGDFTLSPFGIPICSAGIPMKPNGFDHKKGCHKWRCGKAKGKINTCTSPCSSAKYGRTFLTYLGDNPRLITKTKRGSEEWKLIYNRRTSVERSNKREKVDYKLESGRHRTTMIWYMRIFGIMMCQHIDAWHSTSKSTLNQKYLILG</sequence>
<name>A0A2U3KCG5_9FIRM</name>
<evidence type="ECO:0000256" key="1">
    <source>
        <dbReference type="SAM" id="MobiDB-lite"/>
    </source>
</evidence>
<protein>
    <submittedName>
        <fullName evidence="2">Transposase</fullName>
    </submittedName>
</protein>
<dbReference type="OrthoDB" id="5751230at2"/>
<reference evidence="3" key="1">
    <citation type="submission" date="2018-02" db="EMBL/GenBank/DDBJ databases">
        <authorList>
            <person name="Hausmann B."/>
        </authorList>
    </citation>
    <scope>NUCLEOTIDE SEQUENCE [LARGE SCALE GENOMIC DNA]</scope>
    <source>
        <strain evidence="3">Peat soil MAG SbF1</strain>
    </source>
</reference>
<gene>
    <name evidence="2" type="primary">tsp_1</name>
    <name evidence="2" type="ORF">SBF1_1780001</name>
</gene>
<proteinExistence type="predicted"/>
<dbReference type="AlphaFoldDB" id="A0A2U3KCG5"/>
<feature type="region of interest" description="Disordered" evidence="1">
    <location>
        <begin position="142"/>
        <end position="166"/>
    </location>
</feature>
<organism evidence="2 3">
    <name type="scientific">Candidatus Desulfosporosinus infrequens</name>
    <dbReference type="NCBI Taxonomy" id="2043169"/>
    <lineage>
        <taxon>Bacteria</taxon>
        <taxon>Bacillati</taxon>
        <taxon>Bacillota</taxon>
        <taxon>Clostridia</taxon>
        <taxon>Eubacteriales</taxon>
        <taxon>Desulfitobacteriaceae</taxon>
        <taxon>Desulfosporosinus</taxon>
    </lineage>
</organism>
<dbReference type="EMBL" id="OMOF01000088">
    <property type="protein sequence ID" value="SPF37230.1"/>
    <property type="molecule type" value="Genomic_DNA"/>
</dbReference>
<feature type="compositionally biased region" description="Basic residues" evidence="1">
    <location>
        <begin position="145"/>
        <end position="160"/>
    </location>
</feature>
<evidence type="ECO:0000313" key="3">
    <source>
        <dbReference type="Proteomes" id="UP000238916"/>
    </source>
</evidence>
<evidence type="ECO:0000313" key="2">
    <source>
        <dbReference type="EMBL" id="SPF37230.1"/>
    </source>
</evidence>